<dbReference type="OrthoDB" id="9779335at2"/>
<comment type="caution">
    <text evidence="2">The sequence shown here is derived from an EMBL/GenBank/DDBJ whole genome shotgun (WGS) entry which is preliminary data.</text>
</comment>
<dbReference type="EMBL" id="QXEV01000003">
    <property type="protein sequence ID" value="RIA78200.1"/>
    <property type="molecule type" value="Genomic_DNA"/>
</dbReference>
<dbReference type="InParanoid" id="A0A397RV34"/>
<name>A0A397RV34_9MOLU</name>
<accession>A0A397RV34</accession>
<evidence type="ECO:0000313" key="3">
    <source>
        <dbReference type="Proteomes" id="UP000266506"/>
    </source>
</evidence>
<evidence type="ECO:0000313" key="2">
    <source>
        <dbReference type="EMBL" id="RIA78200.1"/>
    </source>
</evidence>
<protein>
    <recommendedName>
        <fullName evidence="4">Lipoprotein</fullName>
    </recommendedName>
</protein>
<evidence type="ECO:0008006" key="4">
    <source>
        <dbReference type="Google" id="ProtNLM"/>
    </source>
</evidence>
<dbReference type="RefSeq" id="WP_119015677.1">
    <property type="nucleotide sequence ID" value="NZ_QXEV01000003.1"/>
</dbReference>
<keyword evidence="3" id="KW-1185">Reference proteome</keyword>
<dbReference type="PROSITE" id="PS51257">
    <property type="entry name" value="PROKAR_LIPOPROTEIN"/>
    <property type="match status" value="1"/>
</dbReference>
<organism evidence="2 3">
    <name type="scientific">Anaeroplasma bactoclasticum</name>
    <dbReference type="NCBI Taxonomy" id="2088"/>
    <lineage>
        <taxon>Bacteria</taxon>
        <taxon>Bacillati</taxon>
        <taxon>Mycoplasmatota</taxon>
        <taxon>Mollicutes</taxon>
        <taxon>Anaeroplasmatales</taxon>
        <taxon>Anaeroplasmataceae</taxon>
        <taxon>Anaeroplasma</taxon>
    </lineage>
</organism>
<feature type="signal peptide" evidence="1">
    <location>
        <begin position="1"/>
        <end position="23"/>
    </location>
</feature>
<reference evidence="2 3" key="1">
    <citation type="submission" date="2018-08" db="EMBL/GenBank/DDBJ databases">
        <title>Genomic Encyclopedia of Archaeal and Bacterial Type Strains, Phase II (KMG-II): from individual species to whole genera.</title>
        <authorList>
            <person name="Goeker M."/>
        </authorList>
    </citation>
    <scope>NUCLEOTIDE SEQUENCE [LARGE SCALE GENOMIC DNA]</scope>
    <source>
        <strain evidence="2 3">ATCC 27112</strain>
    </source>
</reference>
<evidence type="ECO:0000256" key="1">
    <source>
        <dbReference type="SAM" id="SignalP"/>
    </source>
</evidence>
<dbReference type="AlphaFoldDB" id="A0A397RV34"/>
<dbReference type="Proteomes" id="UP000266506">
    <property type="component" value="Unassembled WGS sequence"/>
</dbReference>
<proteinExistence type="predicted"/>
<feature type="chain" id="PRO_5017301621" description="Lipoprotein" evidence="1">
    <location>
        <begin position="24"/>
        <end position="243"/>
    </location>
</feature>
<sequence length="243" mass="26852">MKLTKIFATTAALGLFTLASCGAESLGGMSYKEYMDAELQAEVKIDAYIQDRCTWYNGAASFYLQDEEGGYYVYNLKCSRDDYDNKLSVGKFISVTGSKAEWRGEVEINGDVATENQGFTVGSSSKIYKATQVANIAKDTLDQHKNTKVMVTDLTVTKAPYTSFDDFSLSPNSGVDVYFAVKDSNDNELTFVVEAYLESTQFGSPTYTTVTSLALGDKINLEGFVYYWDVPQLQVTKVVKADN</sequence>
<keyword evidence="1" id="KW-0732">Signal</keyword>
<gene>
    <name evidence="2" type="ORF">EI71_00512</name>
</gene>